<keyword evidence="2" id="KW-1185">Reference proteome</keyword>
<accession>A0A8A4TP71</accession>
<gene>
    <name evidence="1" type="ORF">J3U87_04790</name>
</gene>
<sequence>MRSLIRLMFLLALTAVAVSLLRDLKRDWIAGRGFQNQYQRTRDAVSSLTYRLDEGHDLGFAVPPATTSMRLVVNGVVGRKHADPDKEFAFELGYRWRDGEGKVLHSGTYHFLSRISRDPAGVAERPPQFFEDRRWQPTDGRASIFHVGDWDELPETLSFSLTSRDAEIDYLVLRCYALEQLPEDEAGQAWNRIPRRQRRELARDNIYPASRLNDAERAGLMRTRWRPLGPTGIMGRDYATQALYTEDRANPVRSSHPQAALGNGLDLAPQHAATYVLEKTENALQLELVTAPDSGPVTVEVSQSGQGLPVFRRFVLGGGRHELGDWSAGLLTLRVDRPAHLALWRDDTLVNLSGFTTPSYLSGPDRVLEYGFHSEAGAGLRLDLRAPAPADSITWQYSFLDERGQVLADGQSPYLREPSPYLIAESDRPEFDRLSDTARWFFRLPAGARHLRLASSAPLLVSAYVRPANWVFREVEEQGADQWFSLRPEIGRDEKVLIRVLDRPSEVDEVERPWRAEPLLPRGDWLGHYVWLSRPEEPFQESDPLSTVYTRTRVNRTQKVRFRANPGEDPLIRPALVYFKDGKAPVTLKVSLDDEVLFSQTVSATHGDIGLPPLKQGVYRWLISCDDPSLQVFVNYRRPGGVYRRKRMAARLGREPLRYLVTKHHGGAMSLKGWYLGRESGDAPVELRMRLEGVSGGTGPSEEFTFTVRDEVLVGETGQIAEALVGNGQVLAEHQPFYFPIKADVSPGTYRLVVENRSGQDGYLLLSKIWQTEEATIAHGTHQP</sequence>
<evidence type="ECO:0000313" key="1">
    <source>
        <dbReference type="EMBL" id="QTD51766.1"/>
    </source>
</evidence>
<dbReference type="KEGG" id="scor:J3U87_04790"/>
<proteinExistence type="predicted"/>
<organism evidence="1 2">
    <name type="scientific">Sulfidibacter corallicola</name>
    <dbReference type="NCBI Taxonomy" id="2818388"/>
    <lineage>
        <taxon>Bacteria</taxon>
        <taxon>Pseudomonadati</taxon>
        <taxon>Acidobacteriota</taxon>
        <taxon>Holophagae</taxon>
        <taxon>Acanthopleuribacterales</taxon>
        <taxon>Acanthopleuribacteraceae</taxon>
        <taxon>Sulfidibacter</taxon>
    </lineage>
</organism>
<reference evidence="1" key="1">
    <citation type="submission" date="2021-03" db="EMBL/GenBank/DDBJ databases">
        <title>Acanthopleuribacteraceae sp. M133.</title>
        <authorList>
            <person name="Wang G."/>
        </authorList>
    </citation>
    <scope>NUCLEOTIDE SEQUENCE</scope>
    <source>
        <strain evidence="1">M133</strain>
    </source>
</reference>
<dbReference type="RefSeq" id="WP_237381887.1">
    <property type="nucleotide sequence ID" value="NZ_CP071793.1"/>
</dbReference>
<dbReference type="AlphaFoldDB" id="A0A8A4TP71"/>
<protein>
    <submittedName>
        <fullName evidence="1">Uncharacterized protein</fullName>
    </submittedName>
</protein>
<dbReference type="Proteomes" id="UP000663929">
    <property type="component" value="Chromosome"/>
</dbReference>
<name>A0A8A4TP71_SULCO</name>
<dbReference type="EMBL" id="CP071793">
    <property type="protein sequence ID" value="QTD51766.1"/>
    <property type="molecule type" value="Genomic_DNA"/>
</dbReference>
<evidence type="ECO:0000313" key="2">
    <source>
        <dbReference type="Proteomes" id="UP000663929"/>
    </source>
</evidence>